<sequence length="584" mass="62919">MRAVLARIYRLTRLAASGPGAALGCLAYAAVLALQFVGVWVTVQLIAWNKAFYDALEAREAAAALTQLGSFAGLIALSVASFLAGDWLRKRLLMRWRQTLTERVTAAWLGHKAYWHLRPGFSPAPVDNPDQRIAEDCRLFVSRLLVETLDLISSVVALVSYLAVLWSLSSFPLSFPLFGLDITIPRYMVWAAFLYVALSSLATHLLGRPLKGLFFEQERREADFRHALIQVREGADEVAQAGGEAAETRRLDGLLALLKANWFRVINAELVLGLFTRPYQSTILRLPTFLALPAYFLGNLTLGGLMQLASAFSNVATTLSWFIFSYKDLAEFVAVTERLDTLLQAAATPQPMPGVARAIRREAAEGVALTLTGLRLTTPQGVPLAPVPDVMLPAGGTLWLCGRSGIGKSTLLSAIAGLWPYGQGAIGLAAGPFMLLPQVPRVFPQGLAHAVTYPLDPAEVGRPVIEAALARVGLAHRLAALDLPGPEGYAGLSMGERQRLALARVFIHRPAVLILDEATSALDARSEVDLLARVRAELPDATIICAAHRPPEGLAPYQILALDPAAATDRASQPLPAPRAGAFA</sequence>
<accession>A0ABW9ZEQ8</accession>
<dbReference type="InterPro" id="IPR027417">
    <property type="entry name" value="P-loop_NTPase"/>
</dbReference>
<comment type="caution">
    <text evidence="11">The sequence shown here is derived from an EMBL/GenBank/DDBJ whole genome shotgun (WGS) entry which is preliminary data.</text>
</comment>
<dbReference type="PANTHER" id="PTHR11384:SF59">
    <property type="entry name" value="LYSOSOMAL COBALAMIN TRANSPORTER ABCD4"/>
    <property type="match status" value="1"/>
</dbReference>
<evidence type="ECO:0000256" key="7">
    <source>
        <dbReference type="ARBA" id="ARBA00023136"/>
    </source>
</evidence>
<dbReference type="InterPro" id="IPR036640">
    <property type="entry name" value="ABC1_TM_sf"/>
</dbReference>
<evidence type="ECO:0000259" key="10">
    <source>
        <dbReference type="PROSITE" id="PS50929"/>
    </source>
</evidence>
<dbReference type="PROSITE" id="PS51257">
    <property type="entry name" value="PROKAR_LIPOPROTEIN"/>
    <property type="match status" value="1"/>
</dbReference>
<keyword evidence="3 8" id="KW-0812">Transmembrane</keyword>
<dbReference type="InterPro" id="IPR011527">
    <property type="entry name" value="ABC1_TM_dom"/>
</dbReference>
<dbReference type="SUPFAM" id="SSF52540">
    <property type="entry name" value="P-loop containing nucleoside triphosphate hydrolases"/>
    <property type="match status" value="1"/>
</dbReference>
<dbReference type="EMBL" id="JAABLP010000002">
    <property type="protein sequence ID" value="NBN63319.1"/>
    <property type="molecule type" value="Genomic_DNA"/>
</dbReference>
<dbReference type="PROSITE" id="PS50893">
    <property type="entry name" value="ABC_TRANSPORTER_2"/>
    <property type="match status" value="1"/>
</dbReference>
<keyword evidence="7 8" id="KW-0472">Membrane</keyword>
<feature type="transmembrane region" description="Helical" evidence="8">
    <location>
        <begin position="148"/>
        <end position="168"/>
    </location>
</feature>
<evidence type="ECO:0000256" key="6">
    <source>
        <dbReference type="ARBA" id="ARBA00022989"/>
    </source>
</evidence>
<gene>
    <name evidence="11" type="ORF">GWI71_06465</name>
</gene>
<dbReference type="Pfam" id="PF00005">
    <property type="entry name" value="ABC_tran"/>
    <property type="match status" value="1"/>
</dbReference>
<dbReference type="SUPFAM" id="SSF90123">
    <property type="entry name" value="ABC transporter transmembrane region"/>
    <property type="match status" value="1"/>
</dbReference>
<dbReference type="InterPro" id="IPR003439">
    <property type="entry name" value="ABC_transporter-like_ATP-bd"/>
</dbReference>
<evidence type="ECO:0000256" key="3">
    <source>
        <dbReference type="ARBA" id="ARBA00022692"/>
    </source>
</evidence>
<feature type="domain" description="ABC transporter" evidence="9">
    <location>
        <begin position="369"/>
        <end position="584"/>
    </location>
</feature>
<feature type="transmembrane region" description="Helical" evidence="8">
    <location>
        <begin position="21"/>
        <end position="48"/>
    </location>
</feature>
<evidence type="ECO:0000313" key="11">
    <source>
        <dbReference type="EMBL" id="NBN63319.1"/>
    </source>
</evidence>
<name>A0ABW9ZEQ8_9HYPH</name>
<keyword evidence="12" id="KW-1185">Reference proteome</keyword>
<reference evidence="11 12" key="1">
    <citation type="submission" date="2020-01" db="EMBL/GenBank/DDBJ databases">
        <authorList>
            <person name="Peng S.Y."/>
            <person name="Li J."/>
            <person name="Wang M."/>
            <person name="Wang L."/>
            <person name="Wang C.Q."/>
            <person name="Wang J.R."/>
        </authorList>
    </citation>
    <scope>NUCLEOTIDE SEQUENCE [LARGE SCALE GENOMIC DNA]</scope>
    <source>
        <strain evidence="11 12">XCT-34</strain>
    </source>
</reference>
<keyword evidence="4" id="KW-0547">Nucleotide-binding</keyword>
<evidence type="ECO:0000256" key="2">
    <source>
        <dbReference type="ARBA" id="ARBA00022448"/>
    </source>
</evidence>
<proteinExistence type="predicted"/>
<dbReference type="InterPro" id="IPR050835">
    <property type="entry name" value="ABC_transporter_sub-D"/>
</dbReference>
<dbReference type="InterPro" id="IPR003593">
    <property type="entry name" value="AAA+_ATPase"/>
</dbReference>
<evidence type="ECO:0000256" key="4">
    <source>
        <dbReference type="ARBA" id="ARBA00022741"/>
    </source>
</evidence>
<organism evidence="11 12">
    <name type="scientific">Pannonibacter tanglangensis</name>
    <dbReference type="NCBI Taxonomy" id="2750084"/>
    <lineage>
        <taxon>Bacteria</taxon>
        <taxon>Pseudomonadati</taxon>
        <taxon>Pseudomonadota</taxon>
        <taxon>Alphaproteobacteria</taxon>
        <taxon>Hyphomicrobiales</taxon>
        <taxon>Stappiaceae</taxon>
        <taxon>Pannonibacter</taxon>
    </lineage>
</organism>
<evidence type="ECO:0000256" key="1">
    <source>
        <dbReference type="ARBA" id="ARBA00004651"/>
    </source>
</evidence>
<dbReference type="SMART" id="SM00382">
    <property type="entry name" value="AAA"/>
    <property type="match status" value="1"/>
</dbReference>
<dbReference type="PANTHER" id="PTHR11384">
    <property type="entry name" value="ATP-BINDING CASSETTE, SUB-FAMILY D MEMBER"/>
    <property type="match status" value="1"/>
</dbReference>
<keyword evidence="6 8" id="KW-1133">Transmembrane helix</keyword>
<evidence type="ECO:0000313" key="12">
    <source>
        <dbReference type="Proteomes" id="UP000541347"/>
    </source>
</evidence>
<feature type="transmembrane region" description="Helical" evidence="8">
    <location>
        <begin position="188"/>
        <end position="207"/>
    </location>
</feature>
<dbReference type="Pfam" id="PF06472">
    <property type="entry name" value="ABC_membrane_2"/>
    <property type="match status" value="1"/>
</dbReference>
<evidence type="ECO:0000259" key="9">
    <source>
        <dbReference type="PROSITE" id="PS50893"/>
    </source>
</evidence>
<protein>
    <submittedName>
        <fullName evidence="11">ATP-binding cassette domain-containing protein</fullName>
    </submittedName>
</protein>
<comment type="subcellular location">
    <subcellularLocation>
        <location evidence="1">Cell membrane</location>
        <topology evidence="1">Multi-pass membrane protein</topology>
    </subcellularLocation>
</comment>
<dbReference type="Gene3D" id="3.40.50.300">
    <property type="entry name" value="P-loop containing nucleotide triphosphate hydrolases"/>
    <property type="match status" value="1"/>
</dbReference>
<feature type="transmembrane region" description="Helical" evidence="8">
    <location>
        <begin position="68"/>
        <end position="88"/>
    </location>
</feature>
<keyword evidence="2" id="KW-0813">Transport</keyword>
<dbReference type="RefSeq" id="WP_161675128.1">
    <property type="nucleotide sequence ID" value="NZ_JAABLP010000002.1"/>
</dbReference>
<keyword evidence="5 11" id="KW-0067">ATP-binding</keyword>
<dbReference type="PROSITE" id="PS50929">
    <property type="entry name" value="ABC_TM1F"/>
    <property type="match status" value="1"/>
</dbReference>
<dbReference type="Gene3D" id="1.20.1560.10">
    <property type="entry name" value="ABC transporter type 1, transmembrane domain"/>
    <property type="match status" value="1"/>
</dbReference>
<evidence type="ECO:0000256" key="8">
    <source>
        <dbReference type="SAM" id="Phobius"/>
    </source>
</evidence>
<dbReference type="GO" id="GO:0005524">
    <property type="term" value="F:ATP binding"/>
    <property type="evidence" value="ECO:0007669"/>
    <property type="project" value="UniProtKB-KW"/>
</dbReference>
<dbReference type="Proteomes" id="UP000541347">
    <property type="component" value="Unassembled WGS sequence"/>
</dbReference>
<feature type="domain" description="ABC transmembrane type-1" evidence="10">
    <location>
        <begin position="29"/>
        <end position="331"/>
    </location>
</feature>
<evidence type="ECO:0000256" key="5">
    <source>
        <dbReference type="ARBA" id="ARBA00022840"/>
    </source>
</evidence>